<keyword evidence="5" id="KW-1185">Reference proteome</keyword>
<accession>A0A2N3XUE3</accession>
<dbReference type="InterPro" id="IPR001647">
    <property type="entry name" value="HTH_TetR"/>
</dbReference>
<evidence type="ECO:0000259" key="3">
    <source>
        <dbReference type="PROSITE" id="PS50977"/>
    </source>
</evidence>
<evidence type="ECO:0000256" key="2">
    <source>
        <dbReference type="PROSITE-ProRule" id="PRU00335"/>
    </source>
</evidence>
<evidence type="ECO:0000256" key="1">
    <source>
        <dbReference type="ARBA" id="ARBA00023125"/>
    </source>
</evidence>
<dbReference type="GO" id="GO:0003677">
    <property type="term" value="F:DNA binding"/>
    <property type="evidence" value="ECO:0007669"/>
    <property type="project" value="UniProtKB-UniRule"/>
</dbReference>
<dbReference type="InterPro" id="IPR009057">
    <property type="entry name" value="Homeodomain-like_sf"/>
</dbReference>
<gene>
    <name evidence="4" type="ORF">A8926_1913</name>
</gene>
<dbReference type="PROSITE" id="PS50977">
    <property type="entry name" value="HTH_TETR_2"/>
    <property type="match status" value="1"/>
</dbReference>
<comment type="caution">
    <text evidence="4">The sequence shown here is derived from an EMBL/GenBank/DDBJ whole genome shotgun (WGS) entry which is preliminary data.</text>
</comment>
<sequence>MLLVQRAHLRPEAAVDSRTTTVVAVWGASTDTRCPALTSTGTLIIIIVFGRGWVGGTGAKYAASVMSHPPKSRGAVGLPPMTSDQVVDAAVRLTVRHGIDGWTIRGLAQELGVAQAVVYHHVGGRRQLVRSVAQRVVAQVPLPEFDLPWRQWFEVLLADVRRVALRHPGIARHLVVLGPVAGAQRVIDAGLRVLREAGFADEAAMIYNYLANTALGLIAVEDERNADPDERVALAREVAEMASDPGNEGMSAMGDWLRSRALNIDHLRASDAQFYRFCVGRALDGAQARLAVVKRRSARRRSR</sequence>
<dbReference type="SUPFAM" id="SSF48498">
    <property type="entry name" value="Tetracyclin repressor-like, C-terminal domain"/>
    <property type="match status" value="1"/>
</dbReference>
<dbReference type="STRING" id="994479.GCA_000194155_02161"/>
<feature type="DNA-binding region" description="H-T-H motif" evidence="2">
    <location>
        <begin position="103"/>
        <end position="122"/>
    </location>
</feature>
<name>A0A2N3XUE3_SACSN</name>
<protein>
    <submittedName>
        <fullName evidence="4">TetR family transcriptional regulator</fullName>
    </submittedName>
</protein>
<dbReference type="InterPro" id="IPR036271">
    <property type="entry name" value="Tet_transcr_reg_TetR-rel_C_sf"/>
</dbReference>
<organism evidence="4 5">
    <name type="scientific">Saccharopolyspora spinosa</name>
    <dbReference type="NCBI Taxonomy" id="60894"/>
    <lineage>
        <taxon>Bacteria</taxon>
        <taxon>Bacillati</taxon>
        <taxon>Actinomycetota</taxon>
        <taxon>Actinomycetes</taxon>
        <taxon>Pseudonocardiales</taxon>
        <taxon>Pseudonocardiaceae</taxon>
        <taxon>Saccharopolyspora</taxon>
    </lineage>
</organism>
<reference evidence="4" key="1">
    <citation type="submission" date="2017-12" db="EMBL/GenBank/DDBJ databases">
        <title>Sequencing the genomes of 1000 Actinobacteria strains.</title>
        <authorList>
            <person name="Klenk H.-P."/>
        </authorList>
    </citation>
    <scope>NUCLEOTIDE SEQUENCE [LARGE SCALE GENOMIC DNA]</scope>
    <source>
        <strain evidence="4">DSM 44228</strain>
    </source>
</reference>
<evidence type="ECO:0000313" key="5">
    <source>
        <dbReference type="Proteomes" id="UP000233786"/>
    </source>
</evidence>
<keyword evidence="1 2" id="KW-0238">DNA-binding</keyword>
<proteinExistence type="predicted"/>
<dbReference type="SUPFAM" id="SSF46689">
    <property type="entry name" value="Homeodomain-like"/>
    <property type="match status" value="1"/>
</dbReference>
<dbReference type="PRINTS" id="PR00455">
    <property type="entry name" value="HTHTETR"/>
</dbReference>
<dbReference type="Gene3D" id="1.10.357.10">
    <property type="entry name" value="Tetracycline Repressor, domain 2"/>
    <property type="match status" value="1"/>
</dbReference>
<dbReference type="EMBL" id="PJNB01000001">
    <property type="protein sequence ID" value="PKW14306.1"/>
    <property type="molecule type" value="Genomic_DNA"/>
</dbReference>
<evidence type="ECO:0000313" key="4">
    <source>
        <dbReference type="EMBL" id="PKW14306.1"/>
    </source>
</evidence>
<dbReference type="Pfam" id="PF00440">
    <property type="entry name" value="TetR_N"/>
    <property type="match status" value="1"/>
</dbReference>
<dbReference type="Proteomes" id="UP000233786">
    <property type="component" value="Unassembled WGS sequence"/>
</dbReference>
<dbReference type="AlphaFoldDB" id="A0A2N3XUE3"/>
<feature type="domain" description="HTH tetR-type" evidence="3">
    <location>
        <begin position="80"/>
        <end position="140"/>
    </location>
</feature>